<evidence type="ECO:0000313" key="1">
    <source>
        <dbReference type="EMBL" id="KHG01119.1"/>
    </source>
</evidence>
<proteinExistence type="predicted"/>
<organism evidence="1 2">
    <name type="scientific">Gossypium arboreum</name>
    <name type="common">Tree cotton</name>
    <name type="synonym">Gossypium nanking</name>
    <dbReference type="NCBI Taxonomy" id="29729"/>
    <lineage>
        <taxon>Eukaryota</taxon>
        <taxon>Viridiplantae</taxon>
        <taxon>Streptophyta</taxon>
        <taxon>Embryophyta</taxon>
        <taxon>Tracheophyta</taxon>
        <taxon>Spermatophyta</taxon>
        <taxon>Magnoliopsida</taxon>
        <taxon>eudicotyledons</taxon>
        <taxon>Gunneridae</taxon>
        <taxon>Pentapetalae</taxon>
        <taxon>rosids</taxon>
        <taxon>malvids</taxon>
        <taxon>Malvales</taxon>
        <taxon>Malvaceae</taxon>
        <taxon>Malvoideae</taxon>
        <taxon>Gossypium</taxon>
    </lineage>
</organism>
<comment type="caution">
    <text evidence="1">The sequence shown here is derived from an EMBL/GenBank/DDBJ whole genome shotgun (WGS) entry which is preliminary data.</text>
</comment>
<evidence type="ECO:0000313" key="2">
    <source>
        <dbReference type="Proteomes" id="UP000032142"/>
    </source>
</evidence>
<dbReference type="EMBL" id="JRRC01172350">
    <property type="protein sequence ID" value="KHG01119.1"/>
    <property type="molecule type" value="Genomic_DNA"/>
</dbReference>
<keyword evidence="2" id="KW-1185">Reference proteome</keyword>
<name>A0A0B0MNP2_GOSAR</name>
<protein>
    <submittedName>
        <fullName evidence="1">Uncharacterized protein</fullName>
    </submittedName>
</protein>
<accession>A0A0B0MNP2</accession>
<gene>
    <name evidence="1" type="ORF">F383_21293</name>
</gene>
<sequence length="10" mass="1034">MIIIISSSNG</sequence>
<reference evidence="2" key="1">
    <citation type="submission" date="2014-09" db="EMBL/GenBank/DDBJ databases">
        <authorList>
            <person name="Mudge J."/>
            <person name="Ramaraj T."/>
            <person name="Lindquist I.E."/>
            <person name="Bharti A.K."/>
            <person name="Sundararajan A."/>
            <person name="Cameron C.T."/>
            <person name="Woodward J.E."/>
            <person name="May G.D."/>
            <person name="Brubaker C."/>
            <person name="Broadhvest J."/>
            <person name="Wilkins T.A."/>
        </authorList>
    </citation>
    <scope>NUCLEOTIDE SEQUENCE</scope>
    <source>
        <strain evidence="2">cv. AKA8401</strain>
    </source>
</reference>
<dbReference type="Proteomes" id="UP000032142">
    <property type="component" value="Unassembled WGS sequence"/>
</dbReference>